<evidence type="ECO:0000256" key="4">
    <source>
        <dbReference type="SAM" id="MobiDB-lite"/>
    </source>
</evidence>
<dbReference type="Gene3D" id="1.10.20.10">
    <property type="entry name" value="Histone, subunit A"/>
    <property type="match status" value="1"/>
</dbReference>
<feature type="domain" description="Core Histone H2A/H2B/H3" evidence="5">
    <location>
        <begin position="107"/>
        <end position="183"/>
    </location>
</feature>
<evidence type="ECO:0000259" key="5">
    <source>
        <dbReference type="Pfam" id="PF00125"/>
    </source>
</evidence>
<comment type="subunit">
    <text evidence="3">The nucleosome is a histone octamer containing two molecules each of H2A, H2B, H3 and H4 assembled in one H3-H4 heterotetramer and two H2A-H2B heterodimers. The octamer wraps approximately 147 bp of DNA.</text>
</comment>
<dbReference type="InterPro" id="IPR000558">
    <property type="entry name" value="Histone_H2B"/>
</dbReference>
<reference evidence="6" key="3">
    <citation type="journal article" date="2017" name="Nature">
        <title>Genome sequence of the progenitor of the wheat D genome Aegilops tauschii.</title>
        <authorList>
            <person name="Luo M.C."/>
            <person name="Gu Y.Q."/>
            <person name="Puiu D."/>
            <person name="Wang H."/>
            <person name="Twardziok S.O."/>
            <person name="Deal K.R."/>
            <person name="Huo N."/>
            <person name="Zhu T."/>
            <person name="Wang L."/>
            <person name="Wang Y."/>
            <person name="McGuire P.E."/>
            <person name="Liu S."/>
            <person name="Long H."/>
            <person name="Ramasamy R.K."/>
            <person name="Rodriguez J.C."/>
            <person name="Van S.L."/>
            <person name="Yuan L."/>
            <person name="Wang Z."/>
            <person name="Xia Z."/>
            <person name="Xiao L."/>
            <person name="Anderson O.D."/>
            <person name="Ouyang S."/>
            <person name="Liang Y."/>
            <person name="Zimin A.V."/>
            <person name="Pertea G."/>
            <person name="Qi P."/>
            <person name="Bennetzen J.L."/>
            <person name="Dai X."/>
            <person name="Dawson M.W."/>
            <person name="Muller H.G."/>
            <person name="Kugler K."/>
            <person name="Rivarola-Duarte L."/>
            <person name="Spannagl M."/>
            <person name="Mayer K.F.X."/>
            <person name="Lu F.H."/>
            <person name="Bevan M.W."/>
            <person name="Leroy P."/>
            <person name="Li P."/>
            <person name="You F.M."/>
            <person name="Sun Q."/>
            <person name="Liu Z."/>
            <person name="Lyons E."/>
            <person name="Wicker T."/>
            <person name="Salzberg S.L."/>
            <person name="Devos K.M."/>
            <person name="Dvorak J."/>
        </authorList>
    </citation>
    <scope>NUCLEOTIDE SEQUENCE [LARGE SCALE GENOMIC DNA]</scope>
    <source>
        <strain evidence="6">cv. AL8/78</strain>
    </source>
</reference>
<dbReference type="STRING" id="200361.A0A453MZB8"/>
<reference evidence="7" key="1">
    <citation type="journal article" date="2014" name="Science">
        <title>Ancient hybridizations among the ancestral genomes of bread wheat.</title>
        <authorList>
            <consortium name="International Wheat Genome Sequencing Consortium,"/>
            <person name="Marcussen T."/>
            <person name="Sandve S.R."/>
            <person name="Heier L."/>
            <person name="Spannagl M."/>
            <person name="Pfeifer M."/>
            <person name="Jakobsen K.S."/>
            <person name="Wulff B.B."/>
            <person name="Steuernagel B."/>
            <person name="Mayer K.F."/>
            <person name="Olsen O.A."/>
        </authorList>
    </citation>
    <scope>NUCLEOTIDE SEQUENCE [LARGE SCALE GENOMIC DNA]</scope>
    <source>
        <strain evidence="7">cv. AL8/78</strain>
    </source>
</reference>
<dbReference type="Pfam" id="PF00125">
    <property type="entry name" value="Histone"/>
    <property type="match status" value="1"/>
</dbReference>
<dbReference type="GO" id="GO:0000786">
    <property type="term" value="C:nucleosome"/>
    <property type="evidence" value="ECO:0007669"/>
    <property type="project" value="InterPro"/>
</dbReference>
<reference evidence="6" key="5">
    <citation type="journal article" date="2021" name="G3 (Bethesda)">
        <title>Aegilops tauschii genome assembly Aet v5.0 features greater sequence contiguity and improved annotation.</title>
        <authorList>
            <person name="Wang L."/>
            <person name="Zhu T."/>
            <person name="Rodriguez J.C."/>
            <person name="Deal K.R."/>
            <person name="Dubcovsky J."/>
            <person name="McGuire P.E."/>
            <person name="Lux T."/>
            <person name="Spannagl M."/>
            <person name="Mayer K.F.X."/>
            <person name="Baldrich P."/>
            <person name="Meyers B.C."/>
            <person name="Huo N."/>
            <person name="Gu Y.Q."/>
            <person name="Zhou H."/>
            <person name="Devos K.M."/>
            <person name="Bennetzen J.L."/>
            <person name="Unver T."/>
            <person name="Budak H."/>
            <person name="Gulick P.J."/>
            <person name="Galiba G."/>
            <person name="Kalapos B."/>
            <person name="Nelson D.R."/>
            <person name="Li P."/>
            <person name="You F.M."/>
            <person name="Luo M.C."/>
            <person name="Dvorak J."/>
        </authorList>
    </citation>
    <scope>NUCLEOTIDE SEQUENCE [LARGE SCALE GENOMIC DNA]</scope>
    <source>
        <strain evidence="6">cv. AL8/78</strain>
    </source>
</reference>
<dbReference type="Gramene" id="AET6Gv20157500.1">
    <property type="protein sequence ID" value="AET6Gv20157500.1"/>
    <property type="gene ID" value="AET6Gv20157500"/>
</dbReference>
<dbReference type="AlphaFoldDB" id="A0A453MZB8"/>
<dbReference type="FunFam" id="1.10.20.10:FF:000043">
    <property type="entry name" value="Histone H2B"/>
    <property type="match status" value="1"/>
</dbReference>
<dbReference type="GO" id="GO:0030527">
    <property type="term" value="F:structural constituent of chromatin"/>
    <property type="evidence" value="ECO:0007669"/>
    <property type="project" value="InterPro"/>
</dbReference>
<dbReference type="SUPFAM" id="SSF47113">
    <property type="entry name" value="Histone-fold"/>
    <property type="match status" value="1"/>
</dbReference>
<organism evidence="6 7">
    <name type="scientific">Aegilops tauschii subsp. strangulata</name>
    <name type="common">Goatgrass</name>
    <dbReference type="NCBI Taxonomy" id="200361"/>
    <lineage>
        <taxon>Eukaryota</taxon>
        <taxon>Viridiplantae</taxon>
        <taxon>Streptophyta</taxon>
        <taxon>Embryophyta</taxon>
        <taxon>Tracheophyta</taxon>
        <taxon>Spermatophyta</taxon>
        <taxon>Magnoliopsida</taxon>
        <taxon>Liliopsida</taxon>
        <taxon>Poales</taxon>
        <taxon>Poaceae</taxon>
        <taxon>BOP clade</taxon>
        <taxon>Pooideae</taxon>
        <taxon>Triticodae</taxon>
        <taxon>Triticeae</taxon>
        <taxon>Triticinae</taxon>
        <taxon>Aegilops</taxon>
    </lineage>
</organism>
<dbReference type="CDD" id="cd22910">
    <property type="entry name" value="HFD_H2B"/>
    <property type="match status" value="1"/>
</dbReference>
<comment type="function">
    <text evidence="1">Core component of nucleosome. Nucleosomes wrap and compact DNA into chromatin, limiting DNA accessibility to the cellular machineries which require DNA as a template. Histones thereby play a central role in transcription regulation, DNA repair, DNA replication and chromosomal stability. DNA accessibility is regulated via a complex set of post-translational modifications of histones, also called histone code, and nucleosome remodeling.</text>
</comment>
<evidence type="ECO:0000256" key="3">
    <source>
        <dbReference type="ARBA" id="ARBA00011538"/>
    </source>
</evidence>
<comment type="similarity">
    <text evidence="2">Belongs to the histone H2B family.</text>
</comment>
<dbReference type="PRINTS" id="PR00621">
    <property type="entry name" value="HISTONEH2B"/>
</dbReference>
<dbReference type="InterPro" id="IPR009072">
    <property type="entry name" value="Histone-fold"/>
</dbReference>
<evidence type="ECO:0000313" key="6">
    <source>
        <dbReference type="EnsemblPlants" id="AET6Gv20157500.1"/>
    </source>
</evidence>
<dbReference type="GO" id="GO:0005634">
    <property type="term" value="C:nucleus"/>
    <property type="evidence" value="ECO:0007669"/>
    <property type="project" value="UniProtKB-ARBA"/>
</dbReference>
<dbReference type="PANTHER" id="PTHR23428">
    <property type="entry name" value="HISTONE H2B"/>
    <property type="match status" value="1"/>
</dbReference>
<dbReference type="GO" id="GO:0046982">
    <property type="term" value="F:protein heterodimerization activity"/>
    <property type="evidence" value="ECO:0007669"/>
    <property type="project" value="InterPro"/>
</dbReference>
<feature type="compositionally biased region" description="Basic and acidic residues" evidence="4">
    <location>
        <begin position="19"/>
        <end position="76"/>
    </location>
</feature>
<reference evidence="7" key="2">
    <citation type="journal article" date="2017" name="Nat. Plants">
        <title>The Aegilops tauschii genome reveals multiple impacts of transposons.</title>
        <authorList>
            <person name="Zhao G."/>
            <person name="Zou C."/>
            <person name="Li K."/>
            <person name="Wang K."/>
            <person name="Li T."/>
            <person name="Gao L."/>
            <person name="Zhang X."/>
            <person name="Wang H."/>
            <person name="Yang Z."/>
            <person name="Liu X."/>
            <person name="Jiang W."/>
            <person name="Mao L."/>
            <person name="Kong X."/>
            <person name="Jiao Y."/>
            <person name="Jia J."/>
        </authorList>
    </citation>
    <scope>NUCLEOTIDE SEQUENCE [LARGE SCALE GENOMIC DNA]</scope>
    <source>
        <strain evidence="7">cv. AL8/78</strain>
    </source>
</reference>
<name>A0A453MZB8_AEGTS</name>
<evidence type="ECO:0000256" key="1">
    <source>
        <dbReference type="ARBA" id="ARBA00002001"/>
    </source>
</evidence>
<dbReference type="InterPro" id="IPR007125">
    <property type="entry name" value="H2A/H2B/H3"/>
</dbReference>
<dbReference type="EnsemblPlants" id="AET6Gv20157500.1">
    <property type="protein sequence ID" value="AET6Gv20157500.1"/>
    <property type="gene ID" value="AET6Gv20157500"/>
</dbReference>
<evidence type="ECO:0000256" key="2">
    <source>
        <dbReference type="ARBA" id="ARBA00006846"/>
    </source>
</evidence>
<proteinExistence type="inferred from homology"/>
<dbReference type="GO" id="GO:0003677">
    <property type="term" value="F:DNA binding"/>
    <property type="evidence" value="ECO:0007669"/>
    <property type="project" value="InterPro"/>
</dbReference>
<dbReference type="Proteomes" id="UP000015105">
    <property type="component" value="Chromosome 6D"/>
</dbReference>
<evidence type="ECO:0000313" key="7">
    <source>
        <dbReference type="Proteomes" id="UP000015105"/>
    </source>
</evidence>
<reference evidence="6" key="4">
    <citation type="submission" date="2019-03" db="UniProtKB">
        <authorList>
            <consortium name="EnsemblPlants"/>
        </authorList>
    </citation>
    <scope>IDENTIFICATION</scope>
</reference>
<feature type="region of interest" description="Disordered" evidence="4">
    <location>
        <begin position="1"/>
        <end position="116"/>
    </location>
</feature>
<keyword evidence="7" id="KW-1185">Reference proteome</keyword>
<sequence>QTTTKSPNHRPAPAMAPKAAEKKPAEKEPATEKAAEKKPAEKEPATEKAAEKEPAAEKAAEKKPAEKEPATEKAAEKSPATAGKKPEAKKRLPAGEMASKAGGGKKRGQKEGKRRKETYKVHIYRVLKHVHGKELGITSKAMAAMNSFVNDMFERLAAEAGKLARYNKKSTIGPREIRTSVRLLLPGSLSTTAFKAGDAAVDSFKNYKVFYVSSEEE</sequence>
<accession>A0A453MZB8</accession>
<protein>
    <recommendedName>
        <fullName evidence="5">Core Histone H2A/H2B/H3 domain-containing protein</fullName>
    </recommendedName>
</protein>
<dbReference type="SMART" id="SM00427">
    <property type="entry name" value="H2B"/>
    <property type="match status" value="1"/>
</dbReference>
<feature type="compositionally biased region" description="Basic residues" evidence="4">
    <location>
        <begin position="103"/>
        <end position="116"/>
    </location>
</feature>